<evidence type="ECO:0000313" key="1">
    <source>
        <dbReference type="EMBL" id="VDP55366.1"/>
    </source>
</evidence>
<organism evidence="1 2">
    <name type="scientific">Schistosoma margrebowiei</name>
    <dbReference type="NCBI Taxonomy" id="48269"/>
    <lineage>
        <taxon>Eukaryota</taxon>
        <taxon>Metazoa</taxon>
        <taxon>Spiralia</taxon>
        <taxon>Lophotrochozoa</taxon>
        <taxon>Platyhelminthes</taxon>
        <taxon>Trematoda</taxon>
        <taxon>Digenea</taxon>
        <taxon>Strigeidida</taxon>
        <taxon>Schistosomatoidea</taxon>
        <taxon>Schistosomatidae</taxon>
        <taxon>Schistosoma</taxon>
    </lineage>
</organism>
<gene>
    <name evidence="1" type="ORF">SMRZ_LOCUS25486</name>
</gene>
<name>A0A183NB11_9TREM</name>
<reference evidence="1 2" key="1">
    <citation type="submission" date="2018-11" db="EMBL/GenBank/DDBJ databases">
        <authorList>
            <consortium name="Pathogen Informatics"/>
        </authorList>
    </citation>
    <scope>NUCLEOTIDE SEQUENCE [LARGE SCALE GENOMIC DNA]</scope>
    <source>
        <strain evidence="1 2">Zambia</strain>
    </source>
</reference>
<sequence>MVAGDQRLVHTPFVPLGHWSPCAPLVWDQVKAPDIRFPSSHFRREHSRHEKAVFLPSGVAVTQSGQIIQCTTGSGQQPVLIFQQPQSQNTSQITSLSSGDQSLSRQSIINSQTMGSSTSIKPGCQQDGVYERLSGRRIRGRCS</sequence>
<dbReference type="AlphaFoldDB" id="A0A183NB11"/>
<dbReference type="Proteomes" id="UP000277204">
    <property type="component" value="Unassembled WGS sequence"/>
</dbReference>
<evidence type="ECO:0000313" key="2">
    <source>
        <dbReference type="Proteomes" id="UP000277204"/>
    </source>
</evidence>
<dbReference type="EMBL" id="UZAI01021391">
    <property type="protein sequence ID" value="VDP55366.1"/>
    <property type="molecule type" value="Genomic_DNA"/>
</dbReference>
<accession>A0A183NB11</accession>
<protein>
    <submittedName>
        <fullName evidence="1">Uncharacterized protein</fullName>
    </submittedName>
</protein>
<proteinExistence type="predicted"/>
<keyword evidence="2" id="KW-1185">Reference proteome</keyword>